<evidence type="ECO:0000256" key="2">
    <source>
        <dbReference type="ARBA" id="ARBA00008333"/>
    </source>
</evidence>
<dbReference type="InterPro" id="IPR004923">
    <property type="entry name" value="FTR1/Fip1/EfeU"/>
</dbReference>
<accession>A0ABU9FZC1</accession>
<feature type="transmembrane region" description="Helical" evidence="6">
    <location>
        <begin position="37"/>
        <end position="59"/>
    </location>
</feature>
<sequence>MGQIIFVVCRESVEALLVIGILYAWMNGRPDARQGKIWLLAGILGGFALAGLLTLTLIGVTDILGGAGRDWFEIGMLTFASALIVQMVMWMRAHGRTMKKDLESGLEESAKSSNWWGVFFLAMIAVGREGSETVMFLYGSLLQLDSFGSYVDFFVAAAIGLALAMILFFLLQIGGKYISWKWFFRVTETMLLFLGSALFLTAAGKLLGGPLAATDLPAWLYSTVWDVSGVLSDSSVFGGLLASLFAYRSQPIGWDLVMVAIYWVLVLLVLRWQLRGRPERIQRLETATETH</sequence>
<evidence type="ECO:0000256" key="4">
    <source>
        <dbReference type="ARBA" id="ARBA00022989"/>
    </source>
</evidence>
<comment type="subcellular location">
    <subcellularLocation>
        <location evidence="1">Membrane</location>
        <topology evidence="1">Multi-pass membrane protein</topology>
    </subcellularLocation>
</comment>
<evidence type="ECO:0000256" key="3">
    <source>
        <dbReference type="ARBA" id="ARBA00022692"/>
    </source>
</evidence>
<name>A0ABU9FZC1_9GAMM</name>
<proteinExistence type="inferred from homology"/>
<reference evidence="7 8" key="1">
    <citation type="submission" date="2024-02" db="EMBL/GenBank/DDBJ databases">
        <title>Bacteria isolated from the canopy kelp, Nereocystis luetkeana.</title>
        <authorList>
            <person name="Pfister C.A."/>
            <person name="Younker I.T."/>
            <person name="Light S.H."/>
        </authorList>
    </citation>
    <scope>NUCLEOTIDE SEQUENCE [LARGE SCALE GENOMIC DNA]</scope>
    <source>
        <strain evidence="7 8">TI.4.07</strain>
    </source>
</reference>
<keyword evidence="4 6" id="KW-1133">Transmembrane helix</keyword>
<comment type="caution">
    <text evidence="7">The sequence shown here is derived from an EMBL/GenBank/DDBJ whole genome shotgun (WGS) entry which is preliminary data.</text>
</comment>
<organism evidence="7 8">
    <name type="scientific">Marinomonas arenicola</name>
    <dbReference type="NCBI Taxonomy" id="569601"/>
    <lineage>
        <taxon>Bacteria</taxon>
        <taxon>Pseudomonadati</taxon>
        <taxon>Pseudomonadota</taxon>
        <taxon>Gammaproteobacteria</taxon>
        <taxon>Oceanospirillales</taxon>
        <taxon>Oceanospirillaceae</taxon>
        <taxon>Marinomonas</taxon>
    </lineage>
</organism>
<dbReference type="Pfam" id="PF03239">
    <property type="entry name" value="FTR1"/>
    <property type="match status" value="1"/>
</dbReference>
<keyword evidence="3 6" id="KW-0812">Transmembrane</keyword>
<keyword evidence="5 6" id="KW-0472">Membrane</keyword>
<evidence type="ECO:0000256" key="1">
    <source>
        <dbReference type="ARBA" id="ARBA00004141"/>
    </source>
</evidence>
<evidence type="ECO:0000256" key="6">
    <source>
        <dbReference type="SAM" id="Phobius"/>
    </source>
</evidence>
<evidence type="ECO:0000313" key="7">
    <source>
        <dbReference type="EMBL" id="MEL0611560.1"/>
    </source>
</evidence>
<feature type="transmembrane region" description="Helical" evidence="6">
    <location>
        <begin position="6"/>
        <end position="25"/>
    </location>
</feature>
<dbReference type="RefSeq" id="WP_341565963.1">
    <property type="nucleotide sequence ID" value="NZ_JBAKAR010000001.1"/>
</dbReference>
<dbReference type="EMBL" id="JBAKAR010000001">
    <property type="protein sequence ID" value="MEL0611560.1"/>
    <property type="molecule type" value="Genomic_DNA"/>
</dbReference>
<feature type="transmembrane region" description="Helical" evidence="6">
    <location>
        <begin position="254"/>
        <end position="274"/>
    </location>
</feature>
<dbReference type="Proteomes" id="UP001379949">
    <property type="component" value="Unassembled WGS sequence"/>
</dbReference>
<keyword evidence="8" id="KW-1185">Reference proteome</keyword>
<feature type="transmembrane region" description="Helical" evidence="6">
    <location>
        <begin position="71"/>
        <end position="91"/>
    </location>
</feature>
<feature type="transmembrane region" description="Helical" evidence="6">
    <location>
        <begin position="112"/>
        <end position="130"/>
    </location>
</feature>
<dbReference type="PANTHER" id="PTHR31632">
    <property type="entry name" value="IRON TRANSPORTER FTH1"/>
    <property type="match status" value="1"/>
</dbReference>
<protein>
    <submittedName>
        <fullName evidence="7">FTR1 family protein</fullName>
    </submittedName>
</protein>
<gene>
    <name evidence="7" type="ORF">V6242_00265</name>
</gene>
<feature type="transmembrane region" description="Helical" evidence="6">
    <location>
        <begin position="150"/>
        <end position="171"/>
    </location>
</feature>
<feature type="transmembrane region" description="Helical" evidence="6">
    <location>
        <begin position="183"/>
        <end position="207"/>
    </location>
</feature>
<comment type="similarity">
    <text evidence="2">Belongs to the oxidase-dependent Fe transporter (OFeT) (TC 9.A.10.1) family.</text>
</comment>
<dbReference type="PANTHER" id="PTHR31632:SF2">
    <property type="entry name" value="PLASMA MEMBRANE IRON PERMEASE"/>
    <property type="match status" value="1"/>
</dbReference>
<evidence type="ECO:0000313" key="8">
    <source>
        <dbReference type="Proteomes" id="UP001379949"/>
    </source>
</evidence>
<evidence type="ECO:0000256" key="5">
    <source>
        <dbReference type="ARBA" id="ARBA00023136"/>
    </source>
</evidence>